<name>A0A7C3QTD8_9BACT</name>
<dbReference type="PROSITE" id="PS51819">
    <property type="entry name" value="VOC"/>
    <property type="match status" value="1"/>
</dbReference>
<dbReference type="InterPro" id="IPR037523">
    <property type="entry name" value="VOC_core"/>
</dbReference>
<dbReference type="Gene3D" id="3.10.180.10">
    <property type="entry name" value="2,3-Dihydroxybiphenyl 1,2-Dioxygenase, domain 1"/>
    <property type="match status" value="1"/>
</dbReference>
<sequence length="196" mass="22027">MAAEKPAEPIGQFRVPGMDGIHTAQEATRNLGPSPSTEIRSRHDSLHDLDEACRFYCDILGATYFMKVDDETFRRFGRPPAPRNGEGAHRISLYLGGPTRLDLFFQTKGQPSSEIGHPHIAFEARPSDLLYWKERLQSSGIPVEGPLQLGPPGQASLYFNDPFGNHLEITCMGFWKDFQIRPPSMPDLIWHPGRVQ</sequence>
<accession>A0A7C3QTD8</accession>
<evidence type="ECO:0000313" key="2">
    <source>
        <dbReference type="EMBL" id="HFT92955.1"/>
    </source>
</evidence>
<dbReference type="AlphaFoldDB" id="A0A7C3QTD8"/>
<protein>
    <recommendedName>
        <fullName evidence="1">VOC domain-containing protein</fullName>
    </recommendedName>
</protein>
<proteinExistence type="predicted"/>
<dbReference type="SUPFAM" id="SSF54593">
    <property type="entry name" value="Glyoxalase/Bleomycin resistance protein/Dihydroxybiphenyl dioxygenase"/>
    <property type="match status" value="1"/>
</dbReference>
<reference evidence="2" key="1">
    <citation type="journal article" date="2020" name="mSystems">
        <title>Genome- and Community-Level Interaction Insights into Carbon Utilization and Element Cycling Functions of Hydrothermarchaeota in Hydrothermal Sediment.</title>
        <authorList>
            <person name="Zhou Z."/>
            <person name="Liu Y."/>
            <person name="Xu W."/>
            <person name="Pan J."/>
            <person name="Luo Z.H."/>
            <person name="Li M."/>
        </authorList>
    </citation>
    <scope>NUCLEOTIDE SEQUENCE [LARGE SCALE GENOMIC DNA]</scope>
    <source>
        <strain evidence="2">SpSt-902</strain>
    </source>
</reference>
<dbReference type="Pfam" id="PF00903">
    <property type="entry name" value="Glyoxalase"/>
    <property type="match status" value="1"/>
</dbReference>
<comment type="caution">
    <text evidence="2">The sequence shown here is derived from an EMBL/GenBank/DDBJ whole genome shotgun (WGS) entry which is preliminary data.</text>
</comment>
<organism evidence="2">
    <name type="scientific">Leptospirillum ferriphilum</name>
    <dbReference type="NCBI Taxonomy" id="178606"/>
    <lineage>
        <taxon>Bacteria</taxon>
        <taxon>Pseudomonadati</taxon>
        <taxon>Nitrospirota</taxon>
        <taxon>Nitrospiria</taxon>
        <taxon>Nitrospirales</taxon>
        <taxon>Nitrospiraceae</taxon>
        <taxon>Leptospirillum</taxon>
    </lineage>
</organism>
<evidence type="ECO:0000259" key="1">
    <source>
        <dbReference type="PROSITE" id="PS51819"/>
    </source>
</evidence>
<dbReference type="InterPro" id="IPR029068">
    <property type="entry name" value="Glyas_Bleomycin-R_OHBP_Dase"/>
</dbReference>
<dbReference type="InterPro" id="IPR004360">
    <property type="entry name" value="Glyas_Fos-R_dOase_dom"/>
</dbReference>
<gene>
    <name evidence="2" type="ORF">ENX03_03235</name>
</gene>
<feature type="domain" description="VOC" evidence="1">
    <location>
        <begin position="38"/>
        <end position="172"/>
    </location>
</feature>
<dbReference type="EMBL" id="DTMM01000069">
    <property type="protein sequence ID" value="HFT92955.1"/>
    <property type="molecule type" value="Genomic_DNA"/>
</dbReference>